<keyword evidence="10" id="KW-0735">Signal-anchor</keyword>
<evidence type="ECO:0000256" key="4">
    <source>
        <dbReference type="ARBA" id="ARBA00022475"/>
    </source>
</evidence>
<evidence type="ECO:0000256" key="7">
    <source>
        <dbReference type="ARBA" id="ARBA00022927"/>
    </source>
</evidence>
<evidence type="ECO:0000256" key="10">
    <source>
        <dbReference type="RuleBase" id="RU362123"/>
    </source>
</evidence>
<dbReference type="Gene3D" id="3.30.2420.10">
    <property type="entry name" value="TonB"/>
    <property type="match status" value="1"/>
</dbReference>
<accession>A0A2S0VXV3</accession>
<dbReference type="InterPro" id="IPR037682">
    <property type="entry name" value="TonB_C"/>
</dbReference>
<dbReference type="InterPro" id="IPR051045">
    <property type="entry name" value="TonB-dependent_transducer"/>
</dbReference>
<keyword evidence="4 10" id="KW-1003">Cell membrane</keyword>
<dbReference type="Proteomes" id="UP000244441">
    <property type="component" value="Chromosome"/>
</dbReference>
<dbReference type="KEGG" id="cate:C2869_16625"/>
<keyword evidence="5 10" id="KW-0997">Cell inner membrane</keyword>
<dbReference type="GO" id="GO:0015031">
    <property type="term" value="P:protein transport"/>
    <property type="evidence" value="ECO:0007669"/>
    <property type="project" value="UniProtKB-UniRule"/>
</dbReference>
<evidence type="ECO:0000259" key="12">
    <source>
        <dbReference type="PROSITE" id="PS52015"/>
    </source>
</evidence>
<proteinExistence type="inferred from homology"/>
<dbReference type="AlphaFoldDB" id="A0A2S0VXV3"/>
<feature type="signal peptide" evidence="11">
    <location>
        <begin position="1"/>
        <end position="17"/>
    </location>
</feature>
<evidence type="ECO:0000313" key="14">
    <source>
        <dbReference type="Proteomes" id="UP000244441"/>
    </source>
</evidence>
<organism evidence="13 14">
    <name type="scientific">Saccharobesus litoralis</name>
    <dbReference type="NCBI Taxonomy" id="2172099"/>
    <lineage>
        <taxon>Bacteria</taxon>
        <taxon>Pseudomonadati</taxon>
        <taxon>Pseudomonadota</taxon>
        <taxon>Gammaproteobacteria</taxon>
        <taxon>Alteromonadales</taxon>
        <taxon>Alteromonadaceae</taxon>
        <taxon>Saccharobesus</taxon>
    </lineage>
</organism>
<keyword evidence="7 10" id="KW-0653">Protein transport</keyword>
<comment type="subcellular location">
    <subcellularLocation>
        <location evidence="1 10">Cell inner membrane</location>
        <topology evidence="1 10">Single-pass membrane protein</topology>
        <orientation evidence="1 10">Periplasmic side</orientation>
    </subcellularLocation>
</comment>
<name>A0A2S0VXV3_9ALTE</name>
<evidence type="ECO:0000256" key="8">
    <source>
        <dbReference type="ARBA" id="ARBA00022989"/>
    </source>
</evidence>
<keyword evidence="6" id="KW-0812">Transmembrane</keyword>
<feature type="domain" description="TonB C-terminal" evidence="12">
    <location>
        <begin position="100"/>
        <end position="191"/>
    </location>
</feature>
<keyword evidence="9" id="KW-0472">Membrane</keyword>
<gene>
    <name evidence="13" type="ORF">C2869_16625</name>
</gene>
<dbReference type="PRINTS" id="PR01374">
    <property type="entry name" value="TONBPROTEIN"/>
</dbReference>
<dbReference type="GO" id="GO:0031992">
    <property type="term" value="F:energy transducer activity"/>
    <property type="evidence" value="ECO:0007669"/>
    <property type="project" value="InterPro"/>
</dbReference>
<dbReference type="PANTHER" id="PTHR33446:SF14">
    <property type="entry name" value="PROTEIN TONB"/>
    <property type="match status" value="1"/>
</dbReference>
<comment type="similarity">
    <text evidence="2 10">Belongs to the TonB family.</text>
</comment>
<dbReference type="GO" id="GO:0030288">
    <property type="term" value="C:outer membrane-bounded periplasmic space"/>
    <property type="evidence" value="ECO:0007669"/>
    <property type="project" value="InterPro"/>
</dbReference>
<dbReference type="NCBIfam" id="TIGR01352">
    <property type="entry name" value="tonB_Cterm"/>
    <property type="match status" value="1"/>
</dbReference>
<dbReference type="FunFam" id="3.30.1150.10:FF:000006">
    <property type="entry name" value="Protein TonB"/>
    <property type="match status" value="1"/>
</dbReference>
<dbReference type="OrthoDB" id="1628901at2"/>
<feature type="chain" id="PRO_5015471468" description="Protein TonB" evidence="11">
    <location>
        <begin position="18"/>
        <end position="191"/>
    </location>
</feature>
<evidence type="ECO:0000256" key="3">
    <source>
        <dbReference type="ARBA" id="ARBA00022448"/>
    </source>
</evidence>
<evidence type="ECO:0000256" key="6">
    <source>
        <dbReference type="ARBA" id="ARBA00022692"/>
    </source>
</evidence>
<keyword evidence="3 10" id="KW-0813">Transport</keyword>
<evidence type="ECO:0000256" key="11">
    <source>
        <dbReference type="SAM" id="SignalP"/>
    </source>
</evidence>
<evidence type="ECO:0000256" key="2">
    <source>
        <dbReference type="ARBA" id="ARBA00006555"/>
    </source>
</evidence>
<dbReference type="EMBL" id="CP026604">
    <property type="protein sequence ID" value="AWB69059.1"/>
    <property type="molecule type" value="Genomic_DNA"/>
</dbReference>
<dbReference type="GO" id="GO:0015891">
    <property type="term" value="P:siderophore transport"/>
    <property type="evidence" value="ECO:0007669"/>
    <property type="project" value="InterPro"/>
</dbReference>
<evidence type="ECO:0000256" key="5">
    <source>
        <dbReference type="ARBA" id="ARBA00022519"/>
    </source>
</evidence>
<evidence type="ECO:0000313" key="13">
    <source>
        <dbReference type="EMBL" id="AWB69059.1"/>
    </source>
</evidence>
<dbReference type="InterPro" id="IPR006260">
    <property type="entry name" value="TonB/TolA_C"/>
</dbReference>
<dbReference type="SUPFAM" id="SSF74653">
    <property type="entry name" value="TolA/TonB C-terminal domain"/>
    <property type="match status" value="1"/>
</dbReference>
<keyword evidence="11" id="KW-0732">Signal</keyword>
<comment type="function">
    <text evidence="10">Interacts with outer membrane receptor proteins that carry out high-affinity binding and energy dependent uptake into the periplasmic space of specific substrates. It could act to transduce energy from the cytoplasmic membrane to specific energy-requiring processes in the outer membrane, resulting in the release into the periplasm of ligands bound by these outer membrane proteins.</text>
</comment>
<evidence type="ECO:0000256" key="9">
    <source>
        <dbReference type="ARBA" id="ARBA00023136"/>
    </source>
</evidence>
<dbReference type="PROSITE" id="PS52015">
    <property type="entry name" value="TONB_CTD"/>
    <property type="match status" value="1"/>
</dbReference>
<dbReference type="GO" id="GO:0055085">
    <property type="term" value="P:transmembrane transport"/>
    <property type="evidence" value="ECO:0007669"/>
    <property type="project" value="InterPro"/>
</dbReference>
<sequence>MGIVCAFALFAVMQALIANDQVAPITPTTHQPIDFVYTQSDEKVIEKPDPRPKLKPPVQPPQRQLSTATETEVAIAEPLIAVNTNFVGELDTGVNNAGGFTNGDAAPIVRVEPRYPAAAARNGIEGWVSLQFSINELGAVEDVLVIEAQPKRVFDREAKRALSRWKYKPQVIDGVPQKQTGLTVKLEFNMN</sequence>
<dbReference type="GO" id="GO:0005886">
    <property type="term" value="C:plasma membrane"/>
    <property type="evidence" value="ECO:0007669"/>
    <property type="project" value="UniProtKB-SubCell"/>
</dbReference>
<evidence type="ECO:0000256" key="1">
    <source>
        <dbReference type="ARBA" id="ARBA00004383"/>
    </source>
</evidence>
<keyword evidence="14" id="KW-1185">Reference proteome</keyword>
<protein>
    <recommendedName>
        <fullName evidence="10">Protein TonB</fullName>
    </recommendedName>
</protein>
<reference evidence="13 14" key="1">
    <citation type="submission" date="2018-01" db="EMBL/GenBank/DDBJ databases">
        <title>Genome sequence of a Cantenovulum-like bacteria.</title>
        <authorList>
            <person name="Tan W.R."/>
            <person name="Lau N.-S."/>
            <person name="Go F."/>
            <person name="Amirul A.-A.A."/>
        </authorList>
    </citation>
    <scope>NUCLEOTIDE SEQUENCE [LARGE SCALE GENOMIC DNA]</scope>
    <source>
        <strain evidence="13 14">CCB-QB4</strain>
    </source>
</reference>
<dbReference type="Pfam" id="PF03544">
    <property type="entry name" value="TonB_C"/>
    <property type="match status" value="1"/>
</dbReference>
<keyword evidence="8" id="KW-1133">Transmembrane helix</keyword>
<dbReference type="InterPro" id="IPR003538">
    <property type="entry name" value="TonB"/>
</dbReference>
<dbReference type="PANTHER" id="PTHR33446">
    <property type="entry name" value="PROTEIN TONB-RELATED"/>
    <property type="match status" value="1"/>
</dbReference>